<name>A0A418XPZ6_9BURK</name>
<sequence length="80" mass="9098">MRNSTLFKALKKNSIGRAKEKLEHAKATSERAEKLSTCFHVVKCLFKHRKTLIAALAKNNAHCTRCSLLQNLVLEMKTFP</sequence>
<comment type="caution">
    <text evidence="1">The sequence shown here is derived from an EMBL/GenBank/DDBJ whole genome shotgun (WGS) entry which is preliminary data.</text>
</comment>
<keyword evidence="2" id="KW-1185">Reference proteome</keyword>
<dbReference type="EMBL" id="QYUP01000129">
    <property type="protein sequence ID" value="RJG14486.1"/>
    <property type="molecule type" value="Genomic_DNA"/>
</dbReference>
<dbReference type="Proteomes" id="UP000284006">
    <property type="component" value="Unassembled WGS sequence"/>
</dbReference>
<protein>
    <submittedName>
        <fullName evidence="1">Uncharacterized protein</fullName>
    </submittedName>
</protein>
<gene>
    <name evidence="1" type="ORF">D3872_17550</name>
</gene>
<evidence type="ECO:0000313" key="2">
    <source>
        <dbReference type="Proteomes" id="UP000284006"/>
    </source>
</evidence>
<organism evidence="1 2">
    <name type="scientific">Massilia cavernae</name>
    <dbReference type="NCBI Taxonomy" id="2320864"/>
    <lineage>
        <taxon>Bacteria</taxon>
        <taxon>Pseudomonadati</taxon>
        <taxon>Pseudomonadota</taxon>
        <taxon>Betaproteobacteria</taxon>
        <taxon>Burkholderiales</taxon>
        <taxon>Oxalobacteraceae</taxon>
        <taxon>Telluria group</taxon>
        <taxon>Massilia</taxon>
    </lineage>
</organism>
<proteinExistence type="predicted"/>
<dbReference type="AlphaFoldDB" id="A0A418XPZ6"/>
<accession>A0A418XPZ6</accession>
<reference evidence="1 2" key="1">
    <citation type="submission" date="2018-09" db="EMBL/GenBank/DDBJ databases">
        <authorList>
            <person name="Zhu H."/>
        </authorList>
    </citation>
    <scope>NUCLEOTIDE SEQUENCE [LARGE SCALE GENOMIC DNA]</scope>
    <source>
        <strain evidence="1 2">K1S02-61</strain>
    </source>
</reference>
<evidence type="ECO:0000313" key="1">
    <source>
        <dbReference type="EMBL" id="RJG14486.1"/>
    </source>
</evidence>